<sequence>MATFLETTVTGNVSASSNVSSSNVNATLEIILKRNDTPATPAVNTLTIFAESVASRMLLAQIGPSGQQTPFQPHIARNKIGYWAASVLTANAATGPLSFGIPAPTIVAAGTVYTARVPATTSRVNRLRRIGVTSLSTASSVASYRSATNQFTLGNGIGAGGFTYIHRFAVADSAAMTKANMFLGLNTVTAAATNVIPSTIVNSIGVGCDQNSNNFQLYYGGSAAQTPINLNTSGNFLANNLNDMFELCLFSPTIHANTANTVIYYRFEKVDTTNANVINGVIEGPATVLPSNTTLLGIQNWRTNAGLTANCGIDLISLYIETDN</sequence>
<dbReference type="EMBL" id="LR796178">
    <property type="protein sequence ID" value="CAB4124392.1"/>
    <property type="molecule type" value="Genomic_DNA"/>
</dbReference>
<proteinExistence type="predicted"/>
<accession>A0A6J5KSY0</accession>
<name>A0A6J5KSY0_9CAUD</name>
<organism evidence="1">
    <name type="scientific">uncultured Caudovirales phage</name>
    <dbReference type="NCBI Taxonomy" id="2100421"/>
    <lineage>
        <taxon>Viruses</taxon>
        <taxon>Duplodnaviria</taxon>
        <taxon>Heunggongvirae</taxon>
        <taxon>Uroviricota</taxon>
        <taxon>Caudoviricetes</taxon>
        <taxon>Peduoviridae</taxon>
        <taxon>Maltschvirus</taxon>
        <taxon>Maltschvirus maltsch</taxon>
    </lineage>
</organism>
<evidence type="ECO:0000313" key="1">
    <source>
        <dbReference type="EMBL" id="CAB4124392.1"/>
    </source>
</evidence>
<gene>
    <name evidence="1" type="ORF">UFOVP49_230</name>
</gene>
<protein>
    <submittedName>
        <fullName evidence="1">Uncharacterized protein</fullName>
    </submittedName>
</protein>
<reference evidence="1" key="1">
    <citation type="submission" date="2020-04" db="EMBL/GenBank/DDBJ databases">
        <authorList>
            <person name="Chiriac C."/>
            <person name="Salcher M."/>
            <person name="Ghai R."/>
            <person name="Kavagutti S V."/>
        </authorList>
    </citation>
    <scope>NUCLEOTIDE SEQUENCE</scope>
</reference>